<proteinExistence type="predicted"/>
<dbReference type="Proteomes" id="UP000239757">
    <property type="component" value="Unassembled WGS sequence"/>
</dbReference>
<evidence type="ECO:0000313" key="1">
    <source>
        <dbReference type="EMBL" id="PPS12215.1"/>
    </source>
</evidence>
<evidence type="ECO:0000313" key="2">
    <source>
        <dbReference type="Proteomes" id="UP000239757"/>
    </source>
</evidence>
<dbReference type="AlphaFoldDB" id="A0A2P5Y9F7"/>
<gene>
    <name evidence="1" type="ORF">GOBAR_AA08433</name>
</gene>
<accession>A0A2P5Y9F7</accession>
<sequence>MARHGSIAQRRGVGNFIKRGKDECLSSVGLKEIFWGTSVPSILGPHPDIDADTNFEPNANTSTITNRNTDVVIYASINAWVNVEVFGFWNIIWLFTNRVTNTHCAIILSRLVIGATTFSQSRRYMMGG</sequence>
<dbReference type="OrthoDB" id="10533805at2759"/>
<organism evidence="1 2">
    <name type="scientific">Gossypium barbadense</name>
    <name type="common">Sea Island cotton</name>
    <name type="synonym">Hibiscus barbadensis</name>
    <dbReference type="NCBI Taxonomy" id="3634"/>
    <lineage>
        <taxon>Eukaryota</taxon>
        <taxon>Viridiplantae</taxon>
        <taxon>Streptophyta</taxon>
        <taxon>Embryophyta</taxon>
        <taxon>Tracheophyta</taxon>
        <taxon>Spermatophyta</taxon>
        <taxon>Magnoliopsida</taxon>
        <taxon>eudicotyledons</taxon>
        <taxon>Gunneridae</taxon>
        <taxon>Pentapetalae</taxon>
        <taxon>rosids</taxon>
        <taxon>malvids</taxon>
        <taxon>Malvales</taxon>
        <taxon>Malvaceae</taxon>
        <taxon>Malvoideae</taxon>
        <taxon>Gossypium</taxon>
    </lineage>
</organism>
<protein>
    <submittedName>
        <fullName evidence="1">Uncharacterized protein</fullName>
    </submittedName>
</protein>
<reference evidence="1 2" key="1">
    <citation type="submission" date="2015-01" db="EMBL/GenBank/DDBJ databases">
        <title>Genome of allotetraploid Gossypium barbadense reveals genomic plasticity and fiber elongation in cotton evolution.</title>
        <authorList>
            <person name="Chen X."/>
            <person name="Liu X."/>
            <person name="Zhao B."/>
            <person name="Zheng H."/>
            <person name="Hu Y."/>
            <person name="Lu G."/>
            <person name="Yang C."/>
            <person name="Chen J."/>
            <person name="Shan C."/>
            <person name="Zhang L."/>
            <person name="Zhou Y."/>
            <person name="Wang L."/>
            <person name="Guo W."/>
            <person name="Bai Y."/>
            <person name="Ruan J."/>
            <person name="Shangguan X."/>
            <person name="Mao Y."/>
            <person name="Jiang J."/>
            <person name="Zhu Y."/>
            <person name="Lei J."/>
            <person name="Kang H."/>
            <person name="Chen S."/>
            <person name="He X."/>
            <person name="Wang R."/>
            <person name="Wang Y."/>
            <person name="Chen J."/>
            <person name="Wang L."/>
            <person name="Yu S."/>
            <person name="Wang B."/>
            <person name="Wei J."/>
            <person name="Song S."/>
            <person name="Lu X."/>
            <person name="Gao Z."/>
            <person name="Gu W."/>
            <person name="Deng X."/>
            <person name="Ma D."/>
            <person name="Wang S."/>
            <person name="Liang W."/>
            <person name="Fang L."/>
            <person name="Cai C."/>
            <person name="Zhu X."/>
            <person name="Zhou B."/>
            <person name="Zhang Y."/>
            <person name="Chen Z."/>
            <person name="Xu S."/>
            <person name="Zhu R."/>
            <person name="Wang S."/>
            <person name="Zhang T."/>
            <person name="Zhao G."/>
        </authorList>
    </citation>
    <scope>NUCLEOTIDE SEQUENCE [LARGE SCALE GENOMIC DNA]</scope>
    <source>
        <strain evidence="2">cv. Xinhai21</strain>
        <tissue evidence="1">Leaf</tissue>
    </source>
</reference>
<dbReference type="EMBL" id="KZ663508">
    <property type="protein sequence ID" value="PPS12215.1"/>
    <property type="molecule type" value="Genomic_DNA"/>
</dbReference>
<name>A0A2P5Y9F7_GOSBA</name>